<feature type="region of interest" description="Disordered" evidence="1">
    <location>
        <begin position="1"/>
        <end position="20"/>
    </location>
</feature>
<feature type="compositionally biased region" description="Basic and acidic residues" evidence="1">
    <location>
        <begin position="1"/>
        <end position="11"/>
    </location>
</feature>
<comment type="caution">
    <text evidence="2">The sequence shown here is derived from an EMBL/GenBank/DDBJ whole genome shotgun (WGS) entry which is preliminary data.</text>
</comment>
<evidence type="ECO:0000313" key="3">
    <source>
        <dbReference type="EMBL" id="MBO1834962.1"/>
    </source>
</evidence>
<evidence type="ECO:0000313" key="5">
    <source>
        <dbReference type="Proteomes" id="UP000664048"/>
    </source>
</evidence>
<reference evidence="3 5" key="2">
    <citation type="submission" date="2021-03" db="EMBL/GenBank/DDBJ databases">
        <title>Clinical course, treatment and visual outcome of an outbreak of Burkholderia contaminans endophthalmitis following cataract surgery.</title>
        <authorList>
            <person name="Lind C."/>
            <person name="Olsen K."/>
            <person name="Angelsen N.K."/>
            <person name="Krefting E.A."/>
            <person name="Fossen K."/>
            <person name="Gravningen K."/>
            <person name="Depoorter E."/>
            <person name="Vandamme P."/>
            <person name="Bertelsen G."/>
        </authorList>
    </citation>
    <scope>NUCLEOTIDE SEQUENCE [LARGE SCALE GENOMIC DNA]</scope>
    <source>
        <strain evidence="3 5">51242556</strain>
    </source>
</reference>
<name>A0AAP1YCJ1_9BURK</name>
<proteinExistence type="predicted"/>
<dbReference type="Proteomes" id="UP000611459">
    <property type="component" value="Unassembled WGS sequence"/>
</dbReference>
<dbReference type="EMBL" id="JAENIB010000015">
    <property type="protein sequence ID" value="MBK1933733.1"/>
    <property type="molecule type" value="Genomic_DNA"/>
</dbReference>
<dbReference type="GeneID" id="93188254"/>
<dbReference type="AlphaFoldDB" id="A0AAP1YCJ1"/>
<dbReference type="RefSeq" id="WP_135370700.1">
    <property type="nucleotide sequence ID" value="NZ_AP018357.1"/>
</dbReference>
<reference evidence="2" key="1">
    <citation type="submission" date="2021-01" db="EMBL/GenBank/DDBJ databases">
        <title>Outbreak of Burkholderia contaminns endophthalmitis traced to a clinical ventilation system.</title>
        <authorList>
            <person name="Lipuma J."/>
            <person name="Spilker T."/>
            <person name="Kratholm J."/>
        </authorList>
    </citation>
    <scope>NUCLEOTIDE SEQUENCE</scope>
    <source>
        <strain evidence="2">HI4954</strain>
    </source>
</reference>
<evidence type="ECO:0000313" key="2">
    <source>
        <dbReference type="EMBL" id="MBK1933733.1"/>
    </source>
</evidence>
<keyword evidence="5" id="KW-1185">Reference proteome</keyword>
<organism evidence="2 4">
    <name type="scientific">Burkholderia contaminans</name>
    <dbReference type="NCBI Taxonomy" id="488447"/>
    <lineage>
        <taxon>Bacteria</taxon>
        <taxon>Pseudomonadati</taxon>
        <taxon>Pseudomonadota</taxon>
        <taxon>Betaproteobacteria</taxon>
        <taxon>Burkholderiales</taxon>
        <taxon>Burkholderiaceae</taxon>
        <taxon>Burkholderia</taxon>
        <taxon>Burkholderia cepacia complex</taxon>
    </lineage>
</organism>
<dbReference type="EMBL" id="JAGEMX010000024">
    <property type="protein sequence ID" value="MBO1834962.1"/>
    <property type="molecule type" value="Genomic_DNA"/>
</dbReference>
<protein>
    <submittedName>
        <fullName evidence="2">Uncharacterized protein</fullName>
    </submittedName>
</protein>
<dbReference type="Proteomes" id="UP000664048">
    <property type="component" value="Unassembled WGS sequence"/>
</dbReference>
<evidence type="ECO:0000256" key="1">
    <source>
        <dbReference type="SAM" id="MobiDB-lite"/>
    </source>
</evidence>
<gene>
    <name evidence="3" type="ORF">J4M89_36840</name>
    <name evidence="2" type="ORF">JIN94_27985</name>
</gene>
<accession>A0AAP1YCJ1</accession>
<sequence>MTSGRRVRDTAGRQPFVPLDAAEGRRPRCLSSRAASRGGAIISSAACDERPAGCAMNRNEDGIDIGGNPAHARNGVRCRRHGDHQGIMRCVT</sequence>
<evidence type="ECO:0000313" key="4">
    <source>
        <dbReference type="Proteomes" id="UP000611459"/>
    </source>
</evidence>